<sequence>MFLLLRSFFNLMQALTIINSLHPQNHTCSLNALLSSHALHRNAAVLPHRIRGGSGVLGINIHYPSHPSNKNKTKKRYALTSPLTSRGKKRKAKTFIRFHISPKCVIFTFCYCRCCFLFFSLSAWGDRVVRPDTT</sequence>
<dbReference type="EMBL" id="CAEQ01002105">
    <property type="protein sequence ID" value="CCD15922.1"/>
    <property type="molecule type" value="Genomic_DNA"/>
</dbReference>
<organism evidence="1 2">
    <name type="scientific">Trypanosoma congolense (strain IL3000)</name>
    <dbReference type="NCBI Taxonomy" id="1068625"/>
    <lineage>
        <taxon>Eukaryota</taxon>
        <taxon>Discoba</taxon>
        <taxon>Euglenozoa</taxon>
        <taxon>Kinetoplastea</taxon>
        <taxon>Metakinetoplastina</taxon>
        <taxon>Trypanosomatida</taxon>
        <taxon>Trypanosomatidae</taxon>
        <taxon>Trypanosoma</taxon>
        <taxon>Nannomonas</taxon>
    </lineage>
</organism>
<dbReference type="AlphaFoldDB" id="F9WF54"/>
<evidence type="ECO:0000313" key="2">
    <source>
        <dbReference type="Proteomes" id="UP000000702"/>
    </source>
</evidence>
<proteinExistence type="predicted"/>
<protein>
    <submittedName>
        <fullName evidence="1">Uncharacterized protein</fullName>
    </submittedName>
</protein>
<comment type="caution">
    <text evidence="1">The sequence shown here is derived from an EMBL/GenBank/DDBJ whole genome shotgun (WGS) entry which is preliminary data.</text>
</comment>
<name>F9WF54_TRYCI</name>
<gene>
    <name evidence="1" type="ORF">TCIL3000_0_09140</name>
</gene>
<evidence type="ECO:0000313" key="1">
    <source>
        <dbReference type="EMBL" id="CCD15922.1"/>
    </source>
</evidence>
<accession>F9WF54</accession>
<reference evidence="2" key="1">
    <citation type="submission" date="2011-07" db="EMBL/GenBank/DDBJ databases">
        <title>Divergent evolution of antigenic variation in African trypanosomes.</title>
        <authorList>
            <person name="Jackson A.P."/>
            <person name="Berry A."/>
            <person name="Allison H.C."/>
            <person name="Burton P."/>
            <person name="Anderson J."/>
            <person name="Aslett M."/>
            <person name="Brown R."/>
            <person name="Corton N."/>
            <person name="Harris D."/>
            <person name="Hauser H."/>
            <person name="Gamble J."/>
            <person name="Gilderthorp R."/>
            <person name="McQuillan J."/>
            <person name="Quail M.A."/>
            <person name="Sanders M."/>
            <person name="Van Tonder A."/>
            <person name="Ginger M.L."/>
            <person name="Donelson J.E."/>
            <person name="Field M.C."/>
            <person name="Barry J.D."/>
            <person name="Berriman M."/>
            <person name="Hertz-Fowler C."/>
        </authorList>
    </citation>
    <scope>NUCLEOTIDE SEQUENCE [LARGE SCALE GENOMIC DNA]</scope>
    <source>
        <strain evidence="2">IL3000</strain>
    </source>
</reference>
<reference evidence="1 2" key="2">
    <citation type="journal article" date="2012" name="Proc. Natl. Acad. Sci. U.S.A.">
        <title>Antigenic diversity is generated by distinct evolutionary mechanisms in African trypanosome species.</title>
        <authorList>
            <person name="Jackson A.P."/>
            <person name="Berry A."/>
            <person name="Aslett M."/>
            <person name="Allison H.C."/>
            <person name="Burton P."/>
            <person name="Vavrova-Anderson J."/>
            <person name="Brown R."/>
            <person name="Browne H."/>
            <person name="Corton N."/>
            <person name="Hauser H."/>
            <person name="Gamble J."/>
            <person name="Gilderthorp R."/>
            <person name="Marcello L."/>
            <person name="McQuillan J."/>
            <person name="Otto T.D."/>
            <person name="Quail M.A."/>
            <person name="Sanders M.J."/>
            <person name="van Tonder A."/>
            <person name="Ginger M.L."/>
            <person name="Field M.C."/>
            <person name="Barry J.D."/>
            <person name="Hertz-Fowler C."/>
            <person name="Berriman M."/>
        </authorList>
    </citation>
    <scope>NUCLEOTIDE SEQUENCE [LARGE SCALE GENOMIC DNA]</scope>
    <source>
        <strain evidence="1 2">IL3000</strain>
    </source>
</reference>
<dbReference type="Proteomes" id="UP000000702">
    <property type="component" value="Unassembled WGS sequence"/>
</dbReference>
<keyword evidence="2" id="KW-1185">Reference proteome</keyword>